<gene>
    <name evidence="1" type="ORF">S03H2_38903</name>
</gene>
<dbReference type="AlphaFoldDB" id="X1GRB5"/>
<dbReference type="EMBL" id="BARU01024016">
    <property type="protein sequence ID" value="GAH59737.1"/>
    <property type="molecule type" value="Genomic_DNA"/>
</dbReference>
<comment type="caution">
    <text evidence="1">The sequence shown here is derived from an EMBL/GenBank/DDBJ whole genome shotgun (WGS) entry which is preliminary data.</text>
</comment>
<sequence length="44" mass="5050">GQYIKNARGMGRRDGQFEGVLRSWVWSECRELIYIDGTGCQGKK</sequence>
<accession>X1GRB5</accession>
<evidence type="ECO:0000313" key="1">
    <source>
        <dbReference type="EMBL" id="GAH59737.1"/>
    </source>
</evidence>
<reference evidence="1" key="1">
    <citation type="journal article" date="2014" name="Front. Microbiol.">
        <title>High frequency of phylogenetically diverse reductive dehalogenase-homologous genes in deep subseafloor sedimentary metagenomes.</title>
        <authorList>
            <person name="Kawai M."/>
            <person name="Futagami T."/>
            <person name="Toyoda A."/>
            <person name="Takaki Y."/>
            <person name="Nishi S."/>
            <person name="Hori S."/>
            <person name="Arai W."/>
            <person name="Tsubouchi T."/>
            <person name="Morono Y."/>
            <person name="Uchiyama I."/>
            <person name="Ito T."/>
            <person name="Fujiyama A."/>
            <person name="Inagaki F."/>
            <person name="Takami H."/>
        </authorList>
    </citation>
    <scope>NUCLEOTIDE SEQUENCE</scope>
    <source>
        <strain evidence="1">Expedition CK06-06</strain>
    </source>
</reference>
<protein>
    <submittedName>
        <fullName evidence="1">Uncharacterized protein</fullName>
    </submittedName>
</protein>
<organism evidence="1">
    <name type="scientific">marine sediment metagenome</name>
    <dbReference type="NCBI Taxonomy" id="412755"/>
    <lineage>
        <taxon>unclassified sequences</taxon>
        <taxon>metagenomes</taxon>
        <taxon>ecological metagenomes</taxon>
    </lineage>
</organism>
<name>X1GRB5_9ZZZZ</name>
<proteinExistence type="predicted"/>
<feature type="non-terminal residue" evidence="1">
    <location>
        <position position="1"/>
    </location>
</feature>